<dbReference type="Pfam" id="PF00899">
    <property type="entry name" value="ThiF"/>
    <property type="match status" value="1"/>
</dbReference>
<dbReference type="InterPro" id="IPR032701">
    <property type="entry name" value="Prok-E2_B_dom"/>
</dbReference>
<accession>A0A2W5D621</accession>
<dbReference type="GO" id="GO:0008641">
    <property type="term" value="F:ubiquitin-like modifier activating enzyme activity"/>
    <property type="evidence" value="ECO:0007669"/>
    <property type="project" value="InterPro"/>
</dbReference>
<evidence type="ECO:0000313" key="3">
    <source>
        <dbReference type="EMBL" id="PZP27555.1"/>
    </source>
</evidence>
<protein>
    <submittedName>
        <fullName evidence="3">Thiamine biosynthesis protein ThiF</fullName>
    </submittedName>
</protein>
<evidence type="ECO:0000259" key="1">
    <source>
        <dbReference type="Pfam" id="PF00899"/>
    </source>
</evidence>
<dbReference type="Pfam" id="PF14461">
    <property type="entry name" value="Prok-E2_B"/>
    <property type="match status" value="1"/>
</dbReference>
<evidence type="ECO:0000259" key="2">
    <source>
        <dbReference type="Pfam" id="PF14461"/>
    </source>
</evidence>
<dbReference type="SUPFAM" id="SSF69572">
    <property type="entry name" value="Activating enzymes of the ubiquitin-like proteins"/>
    <property type="match status" value="1"/>
</dbReference>
<dbReference type="Gene3D" id="3.40.50.720">
    <property type="entry name" value="NAD(P)-binding Rossmann-like Domain"/>
    <property type="match status" value="1"/>
</dbReference>
<gene>
    <name evidence="3" type="ORF">DI603_21680</name>
</gene>
<name>A0A2W5D621_9BURK</name>
<organism evidence="3 4">
    <name type="scientific">Roseateles depolymerans</name>
    <dbReference type="NCBI Taxonomy" id="76731"/>
    <lineage>
        <taxon>Bacteria</taxon>
        <taxon>Pseudomonadati</taxon>
        <taxon>Pseudomonadota</taxon>
        <taxon>Betaproteobacteria</taxon>
        <taxon>Burkholderiales</taxon>
        <taxon>Sphaerotilaceae</taxon>
        <taxon>Roseateles</taxon>
    </lineage>
</organism>
<proteinExistence type="predicted"/>
<reference evidence="3 4" key="1">
    <citation type="submission" date="2017-08" db="EMBL/GenBank/DDBJ databases">
        <title>Infants hospitalized years apart are colonized by the same room-sourced microbial strains.</title>
        <authorList>
            <person name="Brooks B."/>
            <person name="Olm M.R."/>
            <person name="Firek B.A."/>
            <person name="Baker R."/>
            <person name="Thomas B.C."/>
            <person name="Morowitz M.J."/>
            <person name="Banfield J.F."/>
        </authorList>
    </citation>
    <scope>NUCLEOTIDE SEQUENCE [LARGE SCALE GENOMIC DNA]</scope>
    <source>
        <strain evidence="3">S2_012_000_R2_81</strain>
    </source>
</reference>
<feature type="domain" description="THIF-type NAD/FAD binding fold" evidence="1">
    <location>
        <begin position="297"/>
        <end position="534"/>
    </location>
</feature>
<feature type="domain" description="Prokaryotic E2 family B" evidence="2">
    <location>
        <begin position="70"/>
        <end position="133"/>
    </location>
</feature>
<dbReference type="InterPro" id="IPR000594">
    <property type="entry name" value="ThiF_NAD_FAD-bd"/>
</dbReference>
<dbReference type="CDD" id="cd01483">
    <property type="entry name" value="E1_enzyme_family"/>
    <property type="match status" value="1"/>
</dbReference>
<evidence type="ECO:0000313" key="4">
    <source>
        <dbReference type="Proteomes" id="UP000249633"/>
    </source>
</evidence>
<dbReference type="EMBL" id="QFOD01000029">
    <property type="protein sequence ID" value="PZP27555.1"/>
    <property type="molecule type" value="Genomic_DNA"/>
</dbReference>
<dbReference type="Proteomes" id="UP000249633">
    <property type="component" value="Unassembled WGS sequence"/>
</dbReference>
<comment type="caution">
    <text evidence="3">The sequence shown here is derived from an EMBL/GenBank/DDBJ whole genome shotgun (WGS) entry which is preliminary data.</text>
</comment>
<sequence>MKFQKVAISDLTVALHERGFSYLRRDGRGRLRYAGELRLKQRNYPCELAILPSLDDFPRVWLTPVPPGRPEIQPHLSAGGYLCYLAVGSVIFDSFKPIEQTMACLDRAEQVLEDILAGKMIEDLAEEFHITWGSSWCMVDVDERRPGALEAYTFGLAISVATDDKARTREKLEAIGMGLPKTELSAFLVNTKAEPMPLQDSWPPRTVQAFLKWQNTLDPKCSKKIEQRLLEMFRAKVTRSLVIVDSPKLQYGIEVELKRDLPGIGQKPSPREILYRLPVHRISVCRMDDKHLAERNLPGSKTLAGLKIGLVGCGTIGGYLAEMLAKAGAGTIGGTLTLADMGSLEPGNLGRHRLGFDALTKNKAKAMCDELKRVAPGIDVVPVGGDVKNADLGPLDLLIDATGEQGLTDWLTWRYADKMPFLAAWVEGTGAAVRAIMKAKPEHACARCVSQPPLKDQYRVFDVPPEVIMKGYGCEGLYVPFPASTSVQAAALAMEMVQAWLDGTESPSFRTRVLDLNREVHFKDCTPQRFEECPACAT</sequence>
<dbReference type="AlphaFoldDB" id="A0A2W5D621"/>
<dbReference type="InterPro" id="IPR035985">
    <property type="entry name" value="Ubiquitin-activating_enz"/>
</dbReference>